<gene>
    <name evidence="1" type="ORF">JOH49_002155</name>
</gene>
<dbReference type="AlphaFoldDB" id="A0A8I2C3V5"/>
<reference evidence="1" key="1">
    <citation type="submission" date="2021-02" db="EMBL/GenBank/DDBJ databases">
        <title>Genomic Encyclopedia of Type Strains, Phase IV (KMG-V): Genome sequencing to study the core and pangenomes of soil and plant-associated prokaryotes.</title>
        <authorList>
            <person name="Whitman W."/>
        </authorList>
    </citation>
    <scope>NUCLEOTIDE SEQUENCE</scope>
    <source>
        <strain evidence="1">USDA 406</strain>
    </source>
</reference>
<dbReference type="EMBL" id="JAFICZ010000001">
    <property type="protein sequence ID" value="MBP1292402.1"/>
    <property type="molecule type" value="Genomic_DNA"/>
</dbReference>
<dbReference type="RefSeq" id="WP_209944042.1">
    <property type="nucleotide sequence ID" value="NZ_JAFICZ010000001.1"/>
</dbReference>
<sequence>MVAEYQFTTRRIRFRPVRKRRASLAMTRASRDRTQFASSTTAGIIFKNHSSTHEHRAYCRSASSISLLFQRSHADRARSLDLFQLPRSVLASPAL</sequence>
<evidence type="ECO:0000313" key="1">
    <source>
        <dbReference type="EMBL" id="MBP1292402.1"/>
    </source>
</evidence>
<evidence type="ECO:0000313" key="2">
    <source>
        <dbReference type="Proteomes" id="UP000673383"/>
    </source>
</evidence>
<comment type="caution">
    <text evidence="1">The sequence shown here is derived from an EMBL/GenBank/DDBJ whole genome shotgun (WGS) entry which is preliminary data.</text>
</comment>
<protein>
    <submittedName>
        <fullName evidence="1">Uncharacterized protein</fullName>
    </submittedName>
</protein>
<proteinExistence type="predicted"/>
<organism evidence="1 2">
    <name type="scientific">Bradyrhizobium elkanii</name>
    <dbReference type="NCBI Taxonomy" id="29448"/>
    <lineage>
        <taxon>Bacteria</taxon>
        <taxon>Pseudomonadati</taxon>
        <taxon>Pseudomonadota</taxon>
        <taxon>Alphaproteobacteria</taxon>
        <taxon>Hyphomicrobiales</taxon>
        <taxon>Nitrobacteraceae</taxon>
        <taxon>Bradyrhizobium</taxon>
    </lineage>
</organism>
<accession>A0A8I2C3V5</accession>
<name>A0A8I2C3V5_BRAEL</name>
<dbReference type="Proteomes" id="UP000673383">
    <property type="component" value="Unassembled WGS sequence"/>
</dbReference>